<accession>A0AAV5LDG8</accession>
<gene>
    <name evidence="2" type="ORF">SLEP1_g43610</name>
</gene>
<dbReference type="EMBL" id="BPVZ01000110">
    <property type="protein sequence ID" value="GKV35316.1"/>
    <property type="molecule type" value="Genomic_DNA"/>
</dbReference>
<reference evidence="2 3" key="1">
    <citation type="journal article" date="2021" name="Commun. Biol.">
        <title>The genome of Shorea leprosula (Dipterocarpaceae) highlights the ecological relevance of drought in aseasonal tropical rainforests.</title>
        <authorList>
            <person name="Ng K.K.S."/>
            <person name="Kobayashi M.J."/>
            <person name="Fawcett J.A."/>
            <person name="Hatakeyama M."/>
            <person name="Paape T."/>
            <person name="Ng C.H."/>
            <person name="Ang C.C."/>
            <person name="Tnah L.H."/>
            <person name="Lee C.T."/>
            <person name="Nishiyama T."/>
            <person name="Sese J."/>
            <person name="O'Brien M.J."/>
            <person name="Copetti D."/>
            <person name="Mohd Noor M.I."/>
            <person name="Ong R.C."/>
            <person name="Putra M."/>
            <person name="Sireger I.Z."/>
            <person name="Indrioko S."/>
            <person name="Kosugi Y."/>
            <person name="Izuno A."/>
            <person name="Isagi Y."/>
            <person name="Lee S.L."/>
            <person name="Shimizu K.K."/>
        </authorList>
    </citation>
    <scope>NUCLEOTIDE SEQUENCE [LARGE SCALE GENOMIC DNA]</scope>
    <source>
        <strain evidence="2">214</strain>
    </source>
</reference>
<evidence type="ECO:0000313" key="2">
    <source>
        <dbReference type="EMBL" id="GKV35316.1"/>
    </source>
</evidence>
<organism evidence="2 3">
    <name type="scientific">Rubroshorea leprosula</name>
    <dbReference type="NCBI Taxonomy" id="152421"/>
    <lineage>
        <taxon>Eukaryota</taxon>
        <taxon>Viridiplantae</taxon>
        <taxon>Streptophyta</taxon>
        <taxon>Embryophyta</taxon>
        <taxon>Tracheophyta</taxon>
        <taxon>Spermatophyta</taxon>
        <taxon>Magnoliopsida</taxon>
        <taxon>eudicotyledons</taxon>
        <taxon>Gunneridae</taxon>
        <taxon>Pentapetalae</taxon>
        <taxon>rosids</taxon>
        <taxon>malvids</taxon>
        <taxon>Malvales</taxon>
        <taxon>Dipterocarpaceae</taxon>
        <taxon>Rubroshorea</taxon>
    </lineage>
</organism>
<name>A0AAV5LDG8_9ROSI</name>
<feature type="region of interest" description="Disordered" evidence="1">
    <location>
        <begin position="44"/>
        <end position="72"/>
    </location>
</feature>
<proteinExistence type="predicted"/>
<keyword evidence="3" id="KW-1185">Reference proteome</keyword>
<dbReference type="AlphaFoldDB" id="A0AAV5LDG8"/>
<comment type="caution">
    <text evidence="2">The sequence shown here is derived from an EMBL/GenBank/DDBJ whole genome shotgun (WGS) entry which is preliminary data.</text>
</comment>
<feature type="compositionally biased region" description="Gly residues" evidence="1">
    <location>
        <begin position="63"/>
        <end position="72"/>
    </location>
</feature>
<evidence type="ECO:0000256" key="1">
    <source>
        <dbReference type="SAM" id="MobiDB-lite"/>
    </source>
</evidence>
<dbReference type="Proteomes" id="UP001054252">
    <property type="component" value="Unassembled WGS sequence"/>
</dbReference>
<protein>
    <submittedName>
        <fullName evidence="2">Uncharacterized protein</fullName>
    </submittedName>
</protein>
<feature type="compositionally biased region" description="Polar residues" evidence="1">
    <location>
        <begin position="44"/>
        <end position="61"/>
    </location>
</feature>
<evidence type="ECO:0000313" key="3">
    <source>
        <dbReference type="Proteomes" id="UP001054252"/>
    </source>
</evidence>
<sequence>MLSPVNSFLFNNVDGDHNIIDNSQDHSTNIGPQARTKTTNIGFGAGATNSGPGAGGVNNNHGPGAGGVNSGPGAGSINASSIEGGVKFGYGDPIPKQYQYSALPTVYADNQMGSILDSMLHRGPSTWFNRNLDFDYYSNYHYKSAAGSGYILDSITP</sequence>